<dbReference type="InParanoid" id="A0A1J7IP64"/>
<sequence>MDWLNSSYSRQPILDYLQEPEDDDLEYKRPVEKGLCCNACNNDLHRVPAVPAREKENDKPTETSVAGVAAKLLSDWCSQRAQDLVSGEARLYDLAGEWWMDENLQYEVARSFIVRPDFPTAPGSNNPTPTCPRKERAEAEEDLSPDDT</sequence>
<organism evidence="2 3">
    <name type="scientific">Coniochaeta ligniaria NRRL 30616</name>
    <dbReference type="NCBI Taxonomy" id="1408157"/>
    <lineage>
        <taxon>Eukaryota</taxon>
        <taxon>Fungi</taxon>
        <taxon>Dikarya</taxon>
        <taxon>Ascomycota</taxon>
        <taxon>Pezizomycotina</taxon>
        <taxon>Sordariomycetes</taxon>
        <taxon>Sordariomycetidae</taxon>
        <taxon>Coniochaetales</taxon>
        <taxon>Coniochaetaceae</taxon>
        <taxon>Coniochaeta</taxon>
    </lineage>
</organism>
<name>A0A1J7IP64_9PEZI</name>
<evidence type="ECO:0000313" key="3">
    <source>
        <dbReference type="Proteomes" id="UP000182658"/>
    </source>
</evidence>
<accession>A0A1J7IP64</accession>
<evidence type="ECO:0000256" key="1">
    <source>
        <dbReference type="SAM" id="MobiDB-lite"/>
    </source>
</evidence>
<dbReference type="EMBL" id="KV875097">
    <property type="protein sequence ID" value="OIW29415.1"/>
    <property type="molecule type" value="Genomic_DNA"/>
</dbReference>
<reference evidence="2 3" key="1">
    <citation type="submission" date="2016-10" db="EMBL/GenBank/DDBJ databases">
        <title>Draft genome sequence of Coniochaeta ligniaria NRRL30616, a lignocellulolytic fungus for bioabatement of inhibitors in plant biomass hydrolysates.</title>
        <authorList>
            <consortium name="DOE Joint Genome Institute"/>
            <person name="Jimenez D.J."/>
            <person name="Hector R.E."/>
            <person name="Riley R."/>
            <person name="Sun H."/>
            <person name="Grigoriev I.V."/>
            <person name="Van Elsas J.D."/>
            <person name="Nichols N.N."/>
        </authorList>
    </citation>
    <scope>NUCLEOTIDE SEQUENCE [LARGE SCALE GENOMIC DNA]</scope>
    <source>
        <strain evidence="2 3">NRRL 30616</strain>
    </source>
</reference>
<gene>
    <name evidence="2" type="ORF">CONLIGDRAFT_324738</name>
</gene>
<keyword evidence="3" id="KW-1185">Reference proteome</keyword>
<dbReference type="OrthoDB" id="4776865at2759"/>
<feature type="region of interest" description="Disordered" evidence="1">
    <location>
        <begin position="116"/>
        <end position="148"/>
    </location>
</feature>
<evidence type="ECO:0000313" key="2">
    <source>
        <dbReference type="EMBL" id="OIW29415.1"/>
    </source>
</evidence>
<proteinExistence type="predicted"/>
<protein>
    <submittedName>
        <fullName evidence="2">Uncharacterized protein</fullName>
    </submittedName>
</protein>
<feature type="compositionally biased region" description="Acidic residues" evidence="1">
    <location>
        <begin position="138"/>
        <end position="148"/>
    </location>
</feature>
<dbReference type="Proteomes" id="UP000182658">
    <property type="component" value="Unassembled WGS sequence"/>
</dbReference>
<dbReference type="AlphaFoldDB" id="A0A1J7IP64"/>